<gene>
    <name evidence="1" type="ORF">TNIN_93141</name>
</gene>
<protein>
    <submittedName>
        <fullName evidence="1">Uncharacterized protein</fullName>
    </submittedName>
</protein>
<comment type="caution">
    <text evidence="1">The sequence shown here is derived from an EMBL/GenBank/DDBJ whole genome shotgun (WGS) entry which is preliminary data.</text>
</comment>
<organism evidence="1 2">
    <name type="scientific">Trichonephila inaurata madagascariensis</name>
    <dbReference type="NCBI Taxonomy" id="2747483"/>
    <lineage>
        <taxon>Eukaryota</taxon>
        <taxon>Metazoa</taxon>
        <taxon>Ecdysozoa</taxon>
        <taxon>Arthropoda</taxon>
        <taxon>Chelicerata</taxon>
        <taxon>Arachnida</taxon>
        <taxon>Araneae</taxon>
        <taxon>Araneomorphae</taxon>
        <taxon>Entelegynae</taxon>
        <taxon>Araneoidea</taxon>
        <taxon>Nephilidae</taxon>
        <taxon>Trichonephila</taxon>
        <taxon>Trichonephila inaurata</taxon>
    </lineage>
</organism>
<keyword evidence="2" id="KW-1185">Reference proteome</keyword>
<dbReference type="AlphaFoldDB" id="A0A8X7CPL2"/>
<sequence length="93" mass="10607">MLDGLPYTNNSVLQTPHWTPEFRENDTKWKSIVLPPPPSNRQMVVFQHFSSPFDALTCTKASDGVEDVRGTFRHTLHPLRDTEGCRSPVTNVR</sequence>
<dbReference type="Proteomes" id="UP000886998">
    <property type="component" value="Unassembled WGS sequence"/>
</dbReference>
<evidence type="ECO:0000313" key="2">
    <source>
        <dbReference type="Proteomes" id="UP000886998"/>
    </source>
</evidence>
<proteinExistence type="predicted"/>
<name>A0A8X7CPL2_9ARAC</name>
<accession>A0A8X7CPL2</accession>
<dbReference type="EMBL" id="BMAV01018900">
    <property type="protein sequence ID" value="GFY71527.1"/>
    <property type="molecule type" value="Genomic_DNA"/>
</dbReference>
<evidence type="ECO:0000313" key="1">
    <source>
        <dbReference type="EMBL" id="GFY71527.1"/>
    </source>
</evidence>
<reference evidence="1" key="1">
    <citation type="submission" date="2020-08" db="EMBL/GenBank/DDBJ databases">
        <title>Multicomponent nature underlies the extraordinary mechanical properties of spider dragline silk.</title>
        <authorList>
            <person name="Kono N."/>
            <person name="Nakamura H."/>
            <person name="Mori M."/>
            <person name="Yoshida Y."/>
            <person name="Ohtoshi R."/>
            <person name="Malay A.D."/>
            <person name="Moran D.A.P."/>
            <person name="Tomita M."/>
            <person name="Numata K."/>
            <person name="Arakawa K."/>
        </authorList>
    </citation>
    <scope>NUCLEOTIDE SEQUENCE</scope>
</reference>